<comment type="caution">
    <text evidence="1">The sequence shown here is derived from an EMBL/GenBank/DDBJ whole genome shotgun (WGS) entry which is preliminary data.</text>
</comment>
<proteinExistence type="predicted"/>
<sequence>MGRWKGCDNANFTGMCQDFRDSLIECHDLPVELKDRMTSVAVVSGQYCWFFEGNKCLGTKLEVKPPGTLNLRGRRFDNAIRSWKCWKQE</sequence>
<evidence type="ECO:0000313" key="2">
    <source>
        <dbReference type="Proteomes" id="UP000481861"/>
    </source>
</evidence>
<keyword evidence="2" id="KW-1185">Reference proteome</keyword>
<reference evidence="1 2" key="1">
    <citation type="submission" date="2020-01" db="EMBL/GenBank/DDBJ databases">
        <authorList>
            <consortium name="DOE Joint Genome Institute"/>
            <person name="Haridas S."/>
            <person name="Albert R."/>
            <person name="Binder M."/>
            <person name="Bloem J."/>
            <person name="Labutti K."/>
            <person name="Salamov A."/>
            <person name="Andreopoulos B."/>
            <person name="Baker S.E."/>
            <person name="Barry K."/>
            <person name="Bills G."/>
            <person name="Bluhm B.H."/>
            <person name="Cannon C."/>
            <person name="Castanera R."/>
            <person name="Culley D.E."/>
            <person name="Daum C."/>
            <person name="Ezra D."/>
            <person name="Gonzalez J.B."/>
            <person name="Henrissat B."/>
            <person name="Kuo A."/>
            <person name="Liang C."/>
            <person name="Lipzen A."/>
            <person name="Lutzoni F."/>
            <person name="Magnuson J."/>
            <person name="Mondo S."/>
            <person name="Nolan M."/>
            <person name="Ohm R."/>
            <person name="Pangilinan J."/>
            <person name="Park H.-J.H."/>
            <person name="Ramirez L."/>
            <person name="Alfaro M."/>
            <person name="Sun H."/>
            <person name="Tritt A."/>
            <person name="Yoshinaga Y."/>
            <person name="Zwiers L.-H.L."/>
            <person name="Turgeon B.G."/>
            <person name="Goodwin S.B."/>
            <person name="Spatafora J.W."/>
            <person name="Crous P.W."/>
            <person name="Grigoriev I.V."/>
        </authorList>
    </citation>
    <scope>NUCLEOTIDE SEQUENCE [LARGE SCALE GENOMIC DNA]</scope>
    <source>
        <strain evidence="1 2">CBS 611.86</strain>
    </source>
</reference>
<dbReference type="Gene3D" id="2.60.20.10">
    <property type="entry name" value="Crystallins"/>
    <property type="match status" value="1"/>
</dbReference>
<gene>
    <name evidence="1" type="ORF">BDV95DRAFT_586739</name>
</gene>
<organism evidence="1 2">
    <name type="scientific">Massariosphaeria phaeospora</name>
    <dbReference type="NCBI Taxonomy" id="100035"/>
    <lineage>
        <taxon>Eukaryota</taxon>
        <taxon>Fungi</taxon>
        <taxon>Dikarya</taxon>
        <taxon>Ascomycota</taxon>
        <taxon>Pezizomycotina</taxon>
        <taxon>Dothideomycetes</taxon>
        <taxon>Pleosporomycetidae</taxon>
        <taxon>Pleosporales</taxon>
        <taxon>Pleosporales incertae sedis</taxon>
        <taxon>Massariosphaeria</taxon>
    </lineage>
</organism>
<dbReference type="AlphaFoldDB" id="A0A7C8M010"/>
<dbReference type="Proteomes" id="UP000481861">
    <property type="component" value="Unassembled WGS sequence"/>
</dbReference>
<dbReference type="OrthoDB" id="2910287at2759"/>
<protein>
    <submittedName>
        <fullName evidence="1">Uncharacterized protein</fullName>
    </submittedName>
</protein>
<name>A0A7C8M010_9PLEO</name>
<dbReference type="SUPFAM" id="SSF49695">
    <property type="entry name" value="gamma-Crystallin-like"/>
    <property type="match status" value="1"/>
</dbReference>
<accession>A0A7C8M010</accession>
<dbReference type="InterPro" id="IPR011024">
    <property type="entry name" value="G_crystallin-like"/>
</dbReference>
<dbReference type="EMBL" id="JAADJZ010000034">
    <property type="protein sequence ID" value="KAF2865340.1"/>
    <property type="molecule type" value="Genomic_DNA"/>
</dbReference>
<evidence type="ECO:0000313" key="1">
    <source>
        <dbReference type="EMBL" id="KAF2865340.1"/>
    </source>
</evidence>